<evidence type="ECO:0000313" key="1">
    <source>
        <dbReference type="EMBL" id="EZG42885.1"/>
    </source>
</evidence>
<proteinExistence type="predicted"/>
<dbReference type="AlphaFoldDB" id="A0A023AXC6"/>
<evidence type="ECO:0000313" key="2">
    <source>
        <dbReference type="Proteomes" id="UP000019763"/>
    </source>
</evidence>
<organism evidence="1 2">
    <name type="scientific">Gregarina niphandrodes</name>
    <name type="common">Septate eugregarine</name>
    <dbReference type="NCBI Taxonomy" id="110365"/>
    <lineage>
        <taxon>Eukaryota</taxon>
        <taxon>Sar</taxon>
        <taxon>Alveolata</taxon>
        <taxon>Apicomplexa</taxon>
        <taxon>Conoidasida</taxon>
        <taxon>Gregarinasina</taxon>
        <taxon>Eugregarinorida</taxon>
        <taxon>Gregarinidae</taxon>
        <taxon>Gregarina</taxon>
    </lineage>
</organism>
<dbReference type="GeneID" id="22916519"/>
<comment type="caution">
    <text evidence="1">The sequence shown here is derived from an EMBL/GenBank/DDBJ whole genome shotgun (WGS) entry which is preliminary data.</text>
</comment>
<keyword evidence="2" id="KW-1185">Reference proteome</keyword>
<sequence>NIPPGGWKLCMVDSVRPIQLLSLWKSFKVVGAMVAVKRHQPSPIVFDGSIAQVAHQELWWAPWSGVDEPMIHPRQMASAILVGDNWTSKYIRNSVPVSQRFHYDNRDPKGGIEQVVEFFKAGSPPWLPIDRSGQDDAGKDSGKFASQQSIGYFYVDGPTNSRVTVDVELKLTIALKGRKCLGGKVDESGPINANNAGVSIGNEDIGSNLGADLPVEDADSVD</sequence>
<feature type="non-terminal residue" evidence="1">
    <location>
        <position position="1"/>
    </location>
</feature>
<accession>A0A023AXC6</accession>
<name>A0A023AXC6_GRENI</name>
<dbReference type="RefSeq" id="XP_011133837.1">
    <property type="nucleotide sequence ID" value="XM_011135535.1"/>
</dbReference>
<reference evidence="1" key="1">
    <citation type="submission" date="2013-12" db="EMBL/GenBank/DDBJ databases">
        <authorList>
            <person name="Omoto C.K."/>
            <person name="Sibley D."/>
            <person name="Venepally P."/>
            <person name="Hadjithomas M."/>
            <person name="Karamycheva S."/>
            <person name="Brunk B."/>
            <person name="Roos D."/>
            <person name="Caler E."/>
            <person name="Lorenzi H."/>
        </authorList>
    </citation>
    <scope>NUCLEOTIDE SEQUENCE</scope>
</reference>
<dbReference type="VEuPathDB" id="CryptoDB:GNI_212640"/>
<dbReference type="Proteomes" id="UP000019763">
    <property type="component" value="Unassembled WGS sequence"/>
</dbReference>
<protein>
    <submittedName>
        <fullName evidence="1">Uncharacterized protein</fullName>
    </submittedName>
</protein>
<dbReference type="EMBL" id="AFNH02001667">
    <property type="protein sequence ID" value="EZG42885.1"/>
    <property type="molecule type" value="Genomic_DNA"/>
</dbReference>
<gene>
    <name evidence="1" type="ORF">GNI_212640</name>
</gene>